<dbReference type="SUPFAM" id="SSF55073">
    <property type="entry name" value="Nucleotide cyclase"/>
    <property type="match status" value="1"/>
</dbReference>
<dbReference type="InterPro" id="IPR000160">
    <property type="entry name" value="GGDEF_dom"/>
</dbReference>
<dbReference type="NCBIfam" id="TIGR00254">
    <property type="entry name" value="GGDEF"/>
    <property type="match status" value="1"/>
</dbReference>
<dbReference type="InterPro" id="IPR052163">
    <property type="entry name" value="DGC-Regulatory_Protein"/>
</dbReference>
<sequence length="516" mass="54380">MPRDDRRLISTGLLAACGASALWLVVQALAPGWLPNIAWVPGGFALVLGACAAWRIARPGAVTVAGRRFWAQIAVGTALVTPGACLINAVNSGAVRATTANLVVAASFVAVALLLTIWALLRLPVADHARGQAVRLGLDAATIMVVAATVLWEFQVRPMIGSDPQLRTVIGPLLVCVICLGAVLAVVKLMLSGTDAVSIRSLQALGLLVLIGALGSAVTRILENEARWLGVGPLISTVEGVLVVWAALQPPAAVAVPADRRSTFSVMPYVAVAAIDVLLLSHTVSGRQNTALVIGSVLVTTVVVGRQIFAFRANADLIDSLREHRRMLQHQATHDPLTGLANRALFYEQVSVACARHDTAVLLLDLDGFKPVNDTLGHAAGDELLIEVARRLRDAAPRPWLVARLGGDEFAVLLPSADQETAREAADRIIAAMQPPVDTHGVTLQVRMSIGIAAYTDGDDAESLIRHADLAMYEAKAAGKNRHATYTAEPRRRADAAPAKVDADGRLRSPVSEGSG</sequence>
<keyword evidence="5" id="KW-1185">Reference proteome</keyword>
<feature type="transmembrane region" description="Helical" evidence="2">
    <location>
        <begin position="291"/>
        <end position="309"/>
    </location>
</feature>
<keyword evidence="2" id="KW-1133">Transmembrane helix</keyword>
<evidence type="ECO:0000259" key="3">
    <source>
        <dbReference type="PROSITE" id="PS50887"/>
    </source>
</evidence>
<dbReference type="PANTHER" id="PTHR46663:SF2">
    <property type="entry name" value="GGDEF DOMAIN-CONTAINING PROTEIN"/>
    <property type="match status" value="1"/>
</dbReference>
<dbReference type="EC" id="2.7.7.65" evidence="4"/>
<organism evidence="4 5">
    <name type="scientific">Actinoplanes sandaracinus</name>
    <dbReference type="NCBI Taxonomy" id="3045177"/>
    <lineage>
        <taxon>Bacteria</taxon>
        <taxon>Bacillati</taxon>
        <taxon>Actinomycetota</taxon>
        <taxon>Actinomycetes</taxon>
        <taxon>Micromonosporales</taxon>
        <taxon>Micromonosporaceae</taxon>
        <taxon>Actinoplanes</taxon>
    </lineage>
</organism>
<keyword evidence="4" id="KW-0808">Transferase</keyword>
<keyword evidence="4" id="KW-0548">Nucleotidyltransferase</keyword>
<feature type="transmembrane region" description="Helical" evidence="2">
    <location>
        <begin position="172"/>
        <end position="191"/>
    </location>
</feature>
<dbReference type="Gene3D" id="3.30.70.270">
    <property type="match status" value="1"/>
</dbReference>
<feature type="transmembrane region" description="Helical" evidence="2">
    <location>
        <begin position="69"/>
        <end position="90"/>
    </location>
</feature>
<dbReference type="CDD" id="cd01949">
    <property type="entry name" value="GGDEF"/>
    <property type="match status" value="1"/>
</dbReference>
<dbReference type="InterPro" id="IPR043128">
    <property type="entry name" value="Rev_trsase/Diguanyl_cyclase"/>
</dbReference>
<evidence type="ECO:0000256" key="2">
    <source>
        <dbReference type="SAM" id="Phobius"/>
    </source>
</evidence>
<dbReference type="RefSeq" id="WP_282766202.1">
    <property type="nucleotide sequence ID" value="NZ_JASCTH010000037.1"/>
</dbReference>
<comment type="caution">
    <text evidence="4">The sequence shown here is derived from an EMBL/GenBank/DDBJ whole genome shotgun (WGS) entry which is preliminary data.</text>
</comment>
<feature type="transmembrane region" description="Helical" evidence="2">
    <location>
        <begin position="133"/>
        <end position="152"/>
    </location>
</feature>
<dbReference type="SMART" id="SM00267">
    <property type="entry name" value="GGDEF"/>
    <property type="match status" value="1"/>
</dbReference>
<feature type="transmembrane region" description="Helical" evidence="2">
    <location>
        <begin position="269"/>
        <end position="285"/>
    </location>
</feature>
<proteinExistence type="predicted"/>
<gene>
    <name evidence="4" type="ORF">QLQ12_39950</name>
</gene>
<keyword evidence="2" id="KW-0472">Membrane</keyword>
<protein>
    <submittedName>
        <fullName evidence="4">Diguanylate cyclase</fullName>
        <ecNumber evidence="4">2.7.7.65</ecNumber>
    </submittedName>
</protein>
<evidence type="ECO:0000313" key="5">
    <source>
        <dbReference type="Proteomes" id="UP001241758"/>
    </source>
</evidence>
<dbReference type="EMBL" id="JASCTH010000037">
    <property type="protein sequence ID" value="MDI6104783.1"/>
    <property type="molecule type" value="Genomic_DNA"/>
</dbReference>
<dbReference type="PROSITE" id="PS50887">
    <property type="entry name" value="GGDEF"/>
    <property type="match status" value="1"/>
</dbReference>
<dbReference type="InterPro" id="IPR029787">
    <property type="entry name" value="Nucleotide_cyclase"/>
</dbReference>
<feature type="transmembrane region" description="Helical" evidence="2">
    <location>
        <begin position="228"/>
        <end position="248"/>
    </location>
</feature>
<name>A0ABT6WYG3_9ACTN</name>
<accession>A0ABT6WYG3</accession>
<feature type="compositionally biased region" description="Basic and acidic residues" evidence="1">
    <location>
        <begin position="489"/>
        <end position="507"/>
    </location>
</feature>
<feature type="domain" description="GGDEF" evidence="3">
    <location>
        <begin position="357"/>
        <end position="488"/>
    </location>
</feature>
<evidence type="ECO:0000313" key="4">
    <source>
        <dbReference type="EMBL" id="MDI6104783.1"/>
    </source>
</evidence>
<evidence type="ECO:0000256" key="1">
    <source>
        <dbReference type="SAM" id="MobiDB-lite"/>
    </source>
</evidence>
<reference evidence="4 5" key="1">
    <citation type="submission" date="2023-05" db="EMBL/GenBank/DDBJ databases">
        <title>Actinoplanes sp. NEAU-A12 genome sequencing.</title>
        <authorList>
            <person name="Wang Z.-S."/>
        </authorList>
    </citation>
    <scope>NUCLEOTIDE SEQUENCE [LARGE SCALE GENOMIC DNA]</scope>
    <source>
        <strain evidence="4 5">NEAU-A12</strain>
    </source>
</reference>
<keyword evidence="2" id="KW-0812">Transmembrane</keyword>
<dbReference type="PANTHER" id="PTHR46663">
    <property type="entry name" value="DIGUANYLATE CYCLASE DGCT-RELATED"/>
    <property type="match status" value="1"/>
</dbReference>
<dbReference type="Pfam" id="PF00990">
    <property type="entry name" value="GGDEF"/>
    <property type="match status" value="1"/>
</dbReference>
<feature type="transmembrane region" description="Helical" evidence="2">
    <location>
        <begin position="203"/>
        <end position="222"/>
    </location>
</feature>
<feature type="transmembrane region" description="Helical" evidence="2">
    <location>
        <begin position="102"/>
        <end position="121"/>
    </location>
</feature>
<dbReference type="GO" id="GO:0052621">
    <property type="term" value="F:diguanylate cyclase activity"/>
    <property type="evidence" value="ECO:0007669"/>
    <property type="project" value="UniProtKB-EC"/>
</dbReference>
<feature type="region of interest" description="Disordered" evidence="1">
    <location>
        <begin position="479"/>
        <end position="516"/>
    </location>
</feature>
<dbReference type="Proteomes" id="UP001241758">
    <property type="component" value="Unassembled WGS sequence"/>
</dbReference>